<evidence type="ECO:0000313" key="1">
    <source>
        <dbReference type="EMBL" id="KAK0599496.1"/>
    </source>
</evidence>
<accession>A0AA39SUQ0</accession>
<keyword evidence="2" id="KW-1185">Reference proteome</keyword>
<reference evidence="1" key="1">
    <citation type="journal article" date="2022" name="Plant J.">
        <title>Strategies of tolerance reflected in two North American maple genomes.</title>
        <authorList>
            <person name="McEvoy S.L."/>
            <person name="Sezen U.U."/>
            <person name="Trouern-Trend A."/>
            <person name="McMahon S.M."/>
            <person name="Schaberg P.G."/>
            <person name="Yang J."/>
            <person name="Wegrzyn J.L."/>
            <person name="Swenson N.G."/>
        </authorList>
    </citation>
    <scope>NUCLEOTIDE SEQUENCE</scope>
    <source>
        <strain evidence="1">NS2018</strain>
    </source>
</reference>
<proteinExistence type="predicted"/>
<comment type="caution">
    <text evidence="1">The sequence shown here is derived from an EMBL/GenBank/DDBJ whole genome shotgun (WGS) entry which is preliminary data.</text>
</comment>
<evidence type="ECO:0000313" key="2">
    <source>
        <dbReference type="Proteomes" id="UP001168877"/>
    </source>
</evidence>
<dbReference type="EMBL" id="JAUESC010000003">
    <property type="protein sequence ID" value="KAK0599496.1"/>
    <property type="molecule type" value="Genomic_DNA"/>
</dbReference>
<organism evidence="1 2">
    <name type="scientific">Acer saccharum</name>
    <name type="common">Sugar maple</name>
    <dbReference type="NCBI Taxonomy" id="4024"/>
    <lineage>
        <taxon>Eukaryota</taxon>
        <taxon>Viridiplantae</taxon>
        <taxon>Streptophyta</taxon>
        <taxon>Embryophyta</taxon>
        <taxon>Tracheophyta</taxon>
        <taxon>Spermatophyta</taxon>
        <taxon>Magnoliopsida</taxon>
        <taxon>eudicotyledons</taxon>
        <taxon>Gunneridae</taxon>
        <taxon>Pentapetalae</taxon>
        <taxon>rosids</taxon>
        <taxon>malvids</taxon>
        <taxon>Sapindales</taxon>
        <taxon>Sapindaceae</taxon>
        <taxon>Hippocastanoideae</taxon>
        <taxon>Acereae</taxon>
        <taxon>Acer</taxon>
    </lineage>
</organism>
<dbReference type="Proteomes" id="UP001168877">
    <property type="component" value="Unassembled WGS sequence"/>
</dbReference>
<reference evidence="1" key="2">
    <citation type="submission" date="2023-06" db="EMBL/GenBank/DDBJ databases">
        <authorList>
            <person name="Swenson N.G."/>
            <person name="Wegrzyn J.L."/>
            <person name="Mcevoy S.L."/>
        </authorList>
    </citation>
    <scope>NUCLEOTIDE SEQUENCE</scope>
    <source>
        <strain evidence="1">NS2018</strain>
        <tissue evidence="1">Leaf</tissue>
    </source>
</reference>
<dbReference type="AlphaFoldDB" id="A0AA39SUQ0"/>
<protein>
    <submittedName>
        <fullName evidence="1">Uncharacterized protein</fullName>
    </submittedName>
</protein>
<sequence>MVAATSLGAVPFFFVELDPQWAGICNGMVAGVMLAVSFDLIQEGQGHAHGDSAAPVDGDLLALIDGDLFAPLGGDLFAQADRDLFASLGGDFRCTNVQSRGCTYGDQSISEASVAR</sequence>
<name>A0AA39SUQ0_ACESA</name>
<gene>
    <name evidence="1" type="ORF">LWI29_005836</name>
</gene>